<keyword evidence="5 6" id="KW-0472">Membrane</keyword>
<dbReference type="Proteomes" id="UP000787419">
    <property type="component" value="Unassembled WGS sequence"/>
</dbReference>
<comment type="similarity">
    <text evidence="2 6">Belongs to the BI1 family.</text>
</comment>
<feature type="transmembrane region" description="Helical" evidence="6">
    <location>
        <begin position="148"/>
        <end position="166"/>
    </location>
</feature>
<feature type="transmembrane region" description="Helical" evidence="6">
    <location>
        <begin position="30"/>
        <end position="49"/>
    </location>
</feature>
<evidence type="ECO:0000313" key="7">
    <source>
        <dbReference type="EMBL" id="MBF1447354.1"/>
    </source>
</evidence>
<feature type="transmembrane region" description="Helical" evidence="6">
    <location>
        <begin position="118"/>
        <end position="136"/>
    </location>
</feature>
<feature type="transmembrane region" description="Helical" evidence="6">
    <location>
        <begin position="61"/>
        <end position="79"/>
    </location>
</feature>
<dbReference type="AlphaFoldDB" id="A0A9D5WZ07"/>
<reference evidence="7" key="1">
    <citation type="submission" date="2020-04" db="EMBL/GenBank/DDBJ databases">
        <title>Deep metagenomics examines the oral microbiome during advanced dental caries in children, revealing novel taxa and co-occurrences with host molecules.</title>
        <authorList>
            <person name="Baker J.L."/>
            <person name="Morton J.T."/>
            <person name="Dinis M."/>
            <person name="Alvarez R."/>
            <person name="Tran N.C."/>
            <person name="Knight R."/>
            <person name="Edlund A."/>
        </authorList>
    </citation>
    <scope>NUCLEOTIDE SEQUENCE</scope>
    <source>
        <strain evidence="7">JCVI_32_bin.50</strain>
    </source>
</reference>
<evidence type="ECO:0000256" key="5">
    <source>
        <dbReference type="ARBA" id="ARBA00023136"/>
    </source>
</evidence>
<keyword evidence="4 6" id="KW-1133">Transmembrane helix</keyword>
<dbReference type="CDD" id="cd10432">
    <property type="entry name" value="BI-1-like_bacterial"/>
    <property type="match status" value="1"/>
</dbReference>
<organism evidence="7 8">
    <name type="scientific">Prevotella nigrescens</name>
    <dbReference type="NCBI Taxonomy" id="28133"/>
    <lineage>
        <taxon>Bacteria</taxon>
        <taxon>Pseudomonadati</taxon>
        <taxon>Bacteroidota</taxon>
        <taxon>Bacteroidia</taxon>
        <taxon>Bacteroidales</taxon>
        <taxon>Prevotellaceae</taxon>
        <taxon>Prevotella</taxon>
    </lineage>
</organism>
<evidence type="ECO:0000256" key="4">
    <source>
        <dbReference type="ARBA" id="ARBA00022989"/>
    </source>
</evidence>
<proteinExistence type="inferred from homology"/>
<protein>
    <submittedName>
        <fullName evidence="7">Bax inhibitor-1/YccA family protein</fullName>
    </submittedName>
</protein>
<feature type="transmembrane region" description="Helical" evidence="6">
    <location>
        <begin position="91"/>
        <end position="112"/>
    </location>
</feature>
<dbReference type="GO" id="GO:0005886">
    <property type="term" value="C:plasma membrane"/>
    <property type="evidence" value="ECO:0007669"/>
    <property type="project" value="TreeGrafter"/>
</dbReference>
<accession>A0A9D5WZ07</accession>
<dbReference type="RefSeq" id="WP_278490803.1">
    <property type="nucleotide sequence ID" value="NZ_JABZTM010000092.1"/>
</dbReference>
<sequence>MEFDNFSRANNELFNELEASHTWSLLMRKVYTWMAMALTITGAVAYGVSNSEAMLTMLYSGMGPLLICSLAELGIVIYLSSRIEKLSLTTATMWFIIFAILNGVTLSAIFLIYTLTSIAQTFFVTAGTFAAMAIVGSTTKKDLTQIGGILFMALIGLIIAVIVNVFLHSSMFNLIVSGIGVLIFTGLTAWDAQKIKEMVKQAPDANESAQKIALLGSLSLYLDFINLFLYLLRFLGRRN</sequence>
<keyword evidence="3 6" id="KW-0812">Transmembrane</keyword>
<dbReference type="Pfam" id="PF01027">
    <property type="entry name" value="Bax1-I"/>
    <property type="match status" value="1"/>
</dbReference>
<evidence type="ECO:0000256" key="1">
    <source>
        <dbReference type="ARBA" id="ARBA00004141"/>
    </source>
</evidence>
<comment type="caution">
    <text evidence="7">The sequence shown here is derived from an EMBL/GenBank/DDBJ whole genome shotgun (WGS) entry which is preliminary data.</text>
</comment>
<feature type="transmembrane region" description="Helical" evidence="6">
    <location>
        <begin position="212"/>
        <end position="232"/>
    </location>
</feature>
<evidence type="ECO:0000256" key="6">
    <source>
        <dbReference type="RuleBase" id="RU004379"/>
    </source>
</evidence>
<evidence type="ECO:0000256" key="2">
    <source>
        <dbReference type="ARBA" id="ARBA00010350"/>
    </source>
</evidence>
<feature type="transmembrane region" description="Helical" evidence="6">
    <location>
        <begin position="172"/>
        <end position="192"/>
    </location>
</feature>
<dbReference type="PANTHER" id="PTHR23291:SF50">
    <property type="entry name" value="PROTEIN LIFEGUARD 4"/>
    <property type="match status" value="1"/>
</dbReference>
<dbReference type="InterPro" id="IPR006214">
    <property type="entry name" value="Bax_inhibitor_1-related"/>
</dbReference>
<evidence type="ECO:0000313" key="8">
    <source>
        <dbReference type="Proteomes" id="UP000787419"/>
    </source>
</evidence>
<name>A0A9D5WZ07_9BACT</name>
<comment type="subcellular location">
    <subcellularLocation>
        <location evidence="1">Membrane</location>
        <topology evidence="1">Multi-pass membrane protein</topology>
    </subcellularLocation>
</comment>
<gene>
    <name evidence="7" type="ORF">HXN55_08250</name>
</gene>
<dbReference type="PANTHER" id="PTHR23291">
    <property type="entry name" value="BAX INHIBITOR-RELATED"/>
    <property type="match status" value="1"/>
</dbReference>
<dbReference type="EMBL" id="JABZTM010000092">
    <property type="protein sequence ID" value="MBF1447354.1"/>
    <property type="molecule type" value="Genomic_DNA"/>
</dbReference>
<evidence type="ECO:0000256" key="3">
    <source>
        <dbReference type="ARBA" id="ARBA00022692"/>
    </source>
</evidence>